<dbReference type="EMBL" id="BASE01000010">
    <property type="protein sequence ID" value="GAM12311.1"/>
    <property type="molecule type" value="Genomic_DNA"/>
</dbReference>
<dbReference type="InterPro" id="IPR012505">
    <property type="entry name" value="YbbR"/>
</dbReference>
<dbReference type="PANTHER" id="PTHR37804:SF1">
    <property type="entry name" value="CDAA REGULATORY PROTEIN CDAR"/>
    <property type="match status" value="1"/>
</dbReference>
<sequence>MDKWMDNPWFIKVVALVLAVLLFGSVPKNDPDKPGDVNVPSDEKVETVEDVPVKRVYDTDTLVVSGVPETVTVTLQGPKNLVQQAKTLRNFEVFVDLTEAELGNQRVPITIKDVSDRLTVTIEPGYANVSIQEKVTKEFRVEAEFSGNIVEEGYIAEKPAVKPNKVQITGAKDVVDKITFVKATVNSSGKISETITREASVLALDKDMNKLNVVVEPQVVEVTIPIKSSSKKVPIDIVRKGTPPSGVTIDSITLETKEAEIIADPGVLEEFDNVRVEVDVSKIDEDTEITLPVIIGEGIVKVSPETVKVTVKVTKASEKSISNVPIEIDGMDEGFEVNFLDPANGQTNLTVSGPSDIVSALSSDDFKILIDVSELDEGNYEVDMKVTAPQNITWKLAKEKASISVAKKDA</sequence>
<evidence type="ECO:0000313" key="2">
    <source>
        <dbReference type="Proteomes" id="UP000031014"/>
    </source>
</evidence>
<reference evidence="1 2" key="1">
    <citation type="submission" date="2013-06" db="EMBL/GenBank/DDBJ databases">
        <title>Whole genome shotgun sequence of Bacillus selenatarsenatis SF-1.</title>
        <authorList>
            <person name="Kuroda M."/>
            <person name="Sei K."/>
            <person name="Yamashita M."/>
            <person name="Ike M."/>
        </authorList>
    </citation>
    <scope>NUCLEOTIDE SEQUENCE [LARGE SCALE GENOMIC DNA]</scope>
    <source>
        <strain evidence="1 2">SF-1</strain>
    </source>
</reference>
<protein>
    <submittedName>
        <fullName evidence="1">Uncharacterized secreted protein associated with spyDAC</fullName>
    </submittedName>
</protein>
<accession>A0A0A8X2F6</accession>
<proteinExistence type="predicted"/>
<name>A0A0A8X2F6_MESS1</name>
<dbReference type="RefSeq" id="WP_041964277.1">
    <property type="nucleotide sequence ID" value="NZ_BASE01000010.1"/>
</dbReference>
<comment type="caution">
    <text evidence="1">The sequence shown here is derived from an EMBL/GenBank/DDBJ whole genome shotgun (WGS) entry which is preliminary data.</text>
</comment>
<dbReference type="Gene3D" id="2.170.120.30">
    <property type="match status" value="2"/>
</dbReference>
<dbReference type="OrthoDB" id="2960905at2"/>
<keyword evidence="2" id="KW-1185">Reference proteome</keyword>
<dbReference type="PANTHER" id="PTHR37804">
    <property type="entry name" value="CDAA REGULATORY PROTEIN CDAR"/>
    <property type="match status" value="1"/>
</dbReference>
<organism evidence="1 2">
    <name type="scientific">Mesobacillus selenatarsenatis (strain DSM 18680 / JCM 14380 / FERM P-15431 / SF-1)</name>
    <dbReference type="NCBI Taxonomy" id="1321606"/>
    <lineage>
        <taxon>Bacteria</taxon>
        <taxon>Bacillati</taxon>
        <taxon>Bacillota</taxon>
        <taxon>Bacilli</taxon>
        <taxon>Bacillales</taxon>
        <taxon>Bacillaceae</taxon>
        <taxon>Mesobacillus</taxon>
    </lineage>
</organism>
<dbReference type="STRING" id="1321606.SAMD00020551_0443"/>
<dbReference type="InterPro" id="IPR053154">
    <property type="entry name" value="c-di-AMP_regulator"/>
</dbReference>
<dbReference type="Pfam" id="PF07949">
    <property type="entry name" value="YbbR"/>
    <property type="match status" value="4"/>
</dbReference>
<dbReference type="Proteomes" id="UP000031014">
    <property type="component" value="Unassembled WGS sequence"/>
</dbReference>
<gene>
    <name evidence="1" type="ORF">SAMD00020551_0443</name>
</gene>
<dbReference type="AlphaFoldDB" id="A0A0A8X2F6"/>
<evidence type="ECO:0000313" key="1">
    <source>
        <dbReference type="EMBL" id="GAM12311.1"/>
    </source>
</evidence>
<dbReference type="Gene3D" id="2.170.120.40">
    <property type="entry name" value="YbbR-like domain"/>
    <property type="match status" value="2"/>
</dbReference>